<dbReference type="SUPFAM" id="SSF52540">
    <property type="entry name" value="P-loop containing nucleoside triphosphate hydrolases"/>
    <property type="match status" value="1"/>
</dbReference>
<dbReference type="AlphaFoldDB" id="A0A399NVH6"/>
<feature type="non-terminal residue" evidence="6">
    <location>
        <position position="1"/>
    </location>
</feature>
<comment type="caution">
    <text evidence="6">The sequence shown here is derived from an EMBL/GenBank/DDBJ whole genome shotgun (WGS) entry which is preliminary data.</text>
</comment>
<sequence>AVEARAAPATRPVASAPAVEVSGLRVRFRAHRVVDEAYFRIPPGAMLALRGRSGSGKTSIGRAVAGLLVPDAGALDVAGTRLPWAGEDRTRSEKPLVGLVLQDPRAALHPGETVRAAITRAGRAAVRRGS</sequence>
<gene>
    <name evidence="6" type="ORF">DZF93_19790</name>
</gene>
<dbReference type="InterPro" id="IPR003439">
    <property type="entry name" value="ABC_transporter-like_ATP-bd"/>
</dbReference>
<evidence type="ECO:0000256" key="2">
    <source>
        <dbReference type="ARBA" id="ARBA00022448"/>
    </source>
</evidence>
<feature type="non-terminal residue" evidence="6">
    <location>
        <position position="130"/>
    </location>
</feature>
<dbReference type="GO" id="GO:0016887">
    <property type="term" value="F:ATP hydrolysis activity"/>
    <property type="evidence" value="ECO:0007669"/>
    <property type="project" value="InterPro"/>
</dbReference>
<dbReference type="Gene3D" id="3.40.50.300">
    <property type="entry name" value="P-loop containing nucleotide triphosphate hydrolases"/>
    <property type="match status" value="1"/>
</dbReference>
<accession>A0A399NVH6</accession>
<dbReference type="PANTHER" id="PTHR43776:SF7">
    <property type="entry name" value="D,D-DIPEPTIDE TRANSPORT ATP-BINDING PROTEIN DDPF-RELATED"/>
    <property type="match status" value="1"/>
</dbReference>
<evidence type="ECO:0000256" key="1">
    <source>
        <dbReference type="ARBA" id="ARBA00005417"/>
    </source>
</evidence>
<keyword evidence="2" id="KW-0813">Transport</keyword>
<dbReference type="EMBL" id="QWEA01001579">
    <property type="protein sequence ID" value="RII98200.1"/>
    <property type="molecule type" value="Genomic_DNA"/>
</dbReference>
<reference evidence="6 7" key="1">
    <citation type="submission" date="2018-08" db="EMBL/GenBank/DDBJ databases">
        <title>Genome Sequence of Clavibacter michiganensis Subspecies type strains, and the Atypical Peach-Colored Strains Isolated from Tomato.</title>
        <authorList>
            <person name="Osdaghi E."/>
            <person name="Portier P."/>
            <person name="Briand M."/>
            <person name="Jacques M.-A."/>
        </authorList>
    </citation>
    <scope>NUCLEOTIDE SEQUENCE [LARGE SCALE GENOMIC DNA]</scope>
    <source>
        <strain evidence="6 7">CFBP 6488</strain>
    </source>
</reference>
<evidence type="ECO:0000313" key="7">
    <source>
        <dbReference type="Proteomes" id="UP000266634"/>
    </source>
</evidence>
<dbReference type="InterPro" id="IPR050319">
    <property type="entry name" value="ABC_transp_ATP-bind"/>
</dbReference>
<keyword evidence="4 6" id="KW-0067">ATP-binding</keyword>
<feature type="domain" description="ABC transporter" evidence="5">
    <location>
        <begin position="37"/>
        <end position="116"/>
    </location>
</feature>
<keyword evidence="3" id="KW-0547">Nucleotide-binding</keyword>
<evidence type="ECO:0000259" key="5">
    <source>
        <dbReference type="Pfam" id="PF00005"/>
    </source>
</evidence>
<name>A0A399NVH6_9MICO</name>
<organism evidence="6 7">
    <name type="scientific">Clavibacter michiganensis subsp. insidiosus</name>
    <dbReference type="NCBI Taxonomy" id="33014"/>
    <lineage>
        <taxon>Bacteria</taxon>
        <taxon>Bacillati</taxon>
        <taxon>Actinomycetota</taxon>
        <taxon>Actinomycetes</taxon>
        <taxon>Micrococcales</taxon>
        <taxon>Microbacteriaceae</taxon>
        <taxon>Clavibacter</taxon>
    </lineage>
</organism>
<dbReference type="Pfam" id="PF00005">
    <property type="entry name" value="ABC_tran"/>
    <property type="match status" value="1"/>
</dbReference>
<dbReference type="PANTHER" id="PTHR43776">
    <property type="entry name" value="TRANSPORT ATP-BINDING PROTEIN"/>
    <property type="match status" value="1"/>
</dbReference>
<protein>
    <submittedName>
        <fullName evidence="6">ATP-binding cassette domain-containing protein</fullName>
    </submittedName>
</protein>
<dbReference type="InterPro" id="IPR027417">
    <property type="entry name" value="P-loop_NTPase"/>
</dbReference>
<proteinExistence type="inferred from homology"/>
<evidence type="ECO:0000256" key="3">
    <source>
        <dbReference type="ARBA" id="ARBA00022741"/>
    </source>
</evidence>
<dbReference type="GO" id="GO:0005524">
    <property type="term" value="F:ATP binding"/>
    <property type="evidence" value="ECO:0007669"/>
    <property type="project" value="UniProtKB-KW"/>
</dbReference>
<comment type="similarity">
    <text evidence="1">Belongs to the ABC transporter superfamily.</text>
</comment>
<evidence type="ECO:0000256" key="4">
    <source>
        <dbReference type="ARBA" id="ARBA00022840"/>
    </source>
</evidence>
<evidence type="ECO:0000313" key="6">
    <source>
        <dbReference type="EMBL" id="RII98200.1"/>
    </source>
</evidence>
<dbReference type="Proteomes" id="UP000266634">
    <property type="component" value="Unassembled WGS sequence"/>
</dbReference>